<protein>
    <submittedName>
        <fullName evidence="2">Uncharacterized protein</fullName>
    </submittedName>
</protein>
<sequence>MSLIVDSKARPPAEMRSDAWRTVGDSAGSAWICSAKPMTLVRGVRNSCVILARKADLARTAASARTRAAIRLSSNECRSVISRKVEVRATGTPSASRSSHPLPSIQR</sequence>
<dbReference type="GeneID" id="18668814"/>
<name>A0A0H3IWB4_CAUVN</name>
<evidence type="ECO:0000256" key="1">
    <source>
        <dbReference type="SAM" id="MobiDB-lite"/>
    </source>
</evidence>
<gene>
    <name evidence="2" type="ordered locus">CCNA_03925</name>
</gene>
<dbReference type="Proteomes" id="UP000001364">
    <property type="component" value="Chromosome"/>
</dbReference>
<dbReference type="KEGG" id="ccs:CCNA_03925"/>
<dbReference type="RefSeq" id="YP_009020497.1">
    <property type="nucleotide sequence ID" value="NC_011916.1"/>
</dbReference>
<reference evidence="2 3" key="1">
    <citation type="journal article" date="2010" name="J. Bacteriol.">
        <title>The genetic basis of laboratory adaptation in Caulobacter crescentus.</title>
        <authorList>
            <person name="Marks M.E."/>
            <person name="Castro-Rojas C.M."/>
            <person name="Teiling C."/>
            <person name="Du L."/>
            <person name="Kapatral V."/>
            <person name="Walunas T.L."/>
            <person name="Crosson S."/>
        </authorList>
    </citation>
    <scope>NUCLEOTIDE SEQUENCE [LARGE SCALE GENOMIC DNA]</scope>
    <source>
        <strain evidence="3">NA1000 / CB15N</strain>
    </source>
</reference>
<dbReference type="HOGENOM" id="CLU_2205306_0_0_5"/>
<dbReference type="EMBL" id="CP001340">
    <property type="protein sequence ID" value="AHI88528.1"/>
    <property type="molecule type" value="Genomic_DNA"/>
</dbReference>
<keyword evidence="3" id="KW-1185">Reference proteome</keyword>
<feature type="compositionally biased region" description="Polar residues" evidence="1">
    <location>
        <begin position="91"/>
        <end position="107"/>
    </location>
</feature>
<dbReference type="RefSeq" id="WP_024265573.1">
    <property type="nucleotide sequence ID" value="NC_011916.1"/>
</dbReference>
<feature type="region of interest" description="Disordered" evidence="1">
    <location>
        <begin position="88"/>
        <end position="107"/>
    </location>
</feature>
<organism evidence="2 3">
    <name type="scientific">Caulobacter vibrioides (strain NA1000 / CB15N)</name>
    <name type="common">Caulobacter crescentus</name>
    <dbReference type="NCBI Taxonomy" id="565050"/>
    <lineage>
        <taxon>Bacteria</taxon>
        <taxon>Pseudomonadati</taxon>
        <taxon>Pseudomonadota</taxon>
        <taxon>Alphaproteobacteria</taxon>
        <taxon>Caulobacterales</taxon>
        <taxon>Caulobacteraceae</taxon>
        <taxon>Caulobacter</taxon>
    </lineage>
</organism>
<accession>A0A0H3IWB4</accession>
<evidence type="ECO:0000313" key="3">
    <source>
        <dbReference type="Proteomes" id="UP000001364"/>
    </source>
</evidence>
<evidence type="ECO:0000313" key="2">
    <source>
        <dbReference type="EMBL" id="AHI88528.1"/>
    </source>
</evidence>
<proteinExistence type="predicted"/>
<dbReference type="AlphaFoldDB" id="A0A0H3IWB4"/>